<sequence>MPINTLWAPEAPNGEEWDVLNGAIIDDTPTDIDSPMIPSMNESTMITVGFSFAEYTSSTDQQSKHK</sequence>
<gene>
    <name evidence="1" type="ORF">GOMPHAMPRED_008300</name>
</gene>
<protein>
    <submittedName>
        <fullName evidence="1">Uncharacterized protein</fullName>
    </submittedName>
</protein>
<proteinExistence type="predicted"/>
<dbReference type="EMBL" id="CAJPDQ010000009">
    <property type="protein sequence ID" value="CAF9914828.1"/>
    <property type="molecule type" value="Genomic_DNA"/>
</dbReference>
<accession>A0A8H3IDU8</accession>
<organism evidence="1 2">
    <name type="scientific">Gomphillus americanus</name>
    <dbReference type="NCBI Taxonomy" id="1940652"/>
    <lineage>
        <taxon>Eukaryota</taxon>
        <taxon>Fungi</taxon>
        <taxon>Dikarya</taxon>
        <taxon>Ascomycota</taxon>
        <taxon>Pezizomycotina</taxon>
        <taxon>Lecanoromycetes</taxon>
        <taxon>OSLEUM clade</taxon>
        <taxon>Ostropomycetidae</taxon>
        <taxon>Ostropales</taxon>
        <taxon>Graphidaceae</taxon>
        <taxon>Gomphilloideae</taxon>
        <taxon>Gomphillus</taxon>
    </lineage>
</organism>
<comment type="caution">
    <text evidence="1">The sequence shown here is derived from an EMBL/GenBank/DDBJ whole genome shotgun (WGS) entry which is preliminary data.</text>
</comment>
<evidence type="ECO:0000313" key="1">
    <source>
        <dbReference type="EMBL" id="CAF9914828.1"/>
    </source>
</evidence>
<reference evidence="1" key="1">
    <citation type="submission" date="2021-03" db="EMBL/GenBank/DDBJ databases">
        <authorList>
            <person name="Tagirdzhanova G."/>
        </authorList>
    </citation>
    <scope>NUCLEOTIDE SEQUENCE</scope>
</reference>
<dbReference type="AlphaFoldDB" id="A0A8H3IDU8"/>
<keyword evidence="2" id="KW-1185">Reference proteome</keyword>
<dbReference type="Proteomes" id="UP000664169">
    <property type="component" value="Unassembled WGS sequence"/>
</dbReference>
<evidence type="ECO:0000313" key="2">
    <source>
        <dbReference type="Proteomes" id="UP000664169"/>
    </source>
</evidence>
<name>A0A8H3IDU8_9LECA</name>